<dbReference type="EMBL" id="JAHQCS010000161">
    <property type="protein sequence ID" value="MBU9714002.1"/>
    <property type="molecule type" value="Genomic_DNA"/>
</dbReference>
<evidence type="ECO:0000259" key="6">
    <source>
        <dbReference type="PROSITE" id="PS50109"/>
    </source>
</evidence>
<dbReference type="Proteomes" id="UP000784880">
    <property type="component" value="Unassembled WGS sequence"/>
</dbReference>
<dbReference type="InterPro" id="IPR025847">
    <property type="entry name" value="MEDS_domain"/>
</dbReference>
<dbReference type="CDD" id="cd00082">
    <property type="entry name" value="HisKA"/>
    <property type="match status" value="1"/>
</dbReference>
<dbReference type="RefSeq" id="WP_217068280.1">
    <property type="nucleotide sequence ID" value="NZ_JAHQCS010000161.1"/>
</dbReference>
<evidence type="ECO:0000256" key="5">
    <source>
        <dbReference type="ARBA" id="ARBA00022840"/>
    </source>
</evidence>
<reference evidence="7 8" key="1">
    <citation type="submission" date="2021-06" db="EMBL/GenBank/DDBJ databases">
        <title>Bacillus sp. RD4P76, an endophyte from a halophyte.</title>
        <authorList>
            <person name="Sun J.-Q."/>
        </authorList>
    </citation>
    <scope>NUCLEOTIDE SEQUENCE [LARGE SCALE GENOMIC DNA]</scope>
    <source>
        <strain evidence="7 8">CGMCC 1.15917</strain>
    </source>
</reference>
<dbReference type="PANTHER" id="PTHR43547:SF2">
    <property type="entry name" value="HYBRID SIGNAL TRANSDUCTION HISTIDINE KINASE C"/>
    <property type="match status" value="1"/>
</dbReference>
<evidence type="ECO:0000313" key="7">
    <source>
        <dbReference type="EMBL" id="MBU9714002.1"/>
    </source>
</evidence>
<evidence type="ECO:0000256" key="4">
    <source>
        <dbReference type="ARBA" id="ARBA00022777"/>
    </source>
</evidence>
<dbReference type="InterPro" id="IPR003661">
    <property type="entry name" value="HisK_dim/P_dom"/>
</dbReference>
<keyword evidence="2" id="KW-0808">Transferase</keyword>
<feature type="domain" description="Histidine kinase" evidence="6">
    <location>
        <begin position="221"/>
        <end position="437"/>
    </location>
</feature>
<evidence type="ECO:0000313" key="8">
    <source>
        <dbReference type="Proteomes" id="UP000784880"/>
    </source>
</evidence>
<evidence type="ECO:0000256" key="1">
    <source>
        <dbReference type="ARBA" id="ARBA00022553"/>
    </source>
</evidence>
<keyword evidence="8" id="KW-1185">Reference proteome</keyword>
<protein>
    <submittedName>
        <fullName evidence="7">MEDS domain-containing protein</fullName>
    </submittedName>
</protein>
<evidence type="ECO:0000256" key="2">
    <source>
        <dbReference type="ARBA" id="ARBA00022679"/>
    </source>
</evidence>
<dbReference type="PANTHER" id="PTHR43547">
    <property type="entry name" value="TWO-COMPONENT HISTIDINE KINASE"/>
    <property type="match status" value="1"/>
</dbReference>
<proteinExistence type="predicted"/>
<dbReference type="Pfam" id="PF02518">
    <property type="entry name" value="HATPase_c"/>
    <property type="match status" value="1"/>
</dbReference>
<keyword evidence="4" id="KW-0418">Kinase</keyword>
<sequence>MNHHPVMRLNNNIDVSNGGHILYSYENDENYLNNAISYIIDGIEHDQEVIVIDNLKTIHLLQKKLSFLASSAKLERVHYIDNFTYYQKYGDFCCESTLSYFSEYIEPFQKSHRQIRTWARVQWKEEADIHSKLIHFEHLADHLLTNISLLCVCAYNGNTLPASLLTSLMTHHEYLMTDEGFPRSTLYQNSEKNVVFPSISKQHELQSEVDLYKRKLDFIHVVSHEVRNPLTVIKAYASLILSKEPGMSQETYEQIYSIHDYIDVIDHEISHIIHTEQMLSSETLWEKENFDAVPILRSVLEFMEVKARTQNVTLISDMKGLPYTFRIINNKIGLRLILSNLLSNAIKYSEEQSEIRFTASQKNKRICFTIKDHGVGMTKDQLSKLFQKYGKTNQDKEGQGIGLYMVKKLVDHSNGNISIKSEHRIGTEITVTLPVYCDNTLNPITY</sequence>
<keyword evidence="5" id="KW-0067">ATP-binding</keyword>
<evidence type="ECO:0000256" key="3">
    <source>
        <dbReference type="ARBA" id="ARBA00022741"/>
    </source>
</evidence>
<dbReference type="Pfam" id="PF14417">
    <property type="entry name" value="MEDS"/>
    <property type="match status" value="1"/>
</dbReference>
<keyword evidence="3" id="KW-0547">Nucleotide-binding</keyword>
<keyword evidence="1" id="KW-0597">Phosphoprotein</keyword>
<dbReference type="PROSITE" id="PS50109">
    <property type="entry name" value="HIS_KIN"/>
    <property type="match status" value="1"/>
</dbReference>
<dbReference type="InterPro" id="IPR003594">
    <property type="entry name" value="HATPase_dom"/>
</dbReference>
<organism evidence="7 8">
    <name type="scientific">Evansella tamaricis</name>
    <dbReference type="NCBI Taxonomy" id="2069301"/>
    <lineage>
        <taxon>Bacteria</taxon>
        <taxon>Bacillati</taxon>
        <taxon>Bacillota</taxon>
        <taxon>Bacilli</taxon>
        <taxon>Bacillales</taxon>
        <taxon>Bacillaceae</taxon>
        <taxon>Evansella</taxon>
    </lineage>
</organism>
<name>A0ABS6JJZ1_9BACI</name>
<comment type="caution">
    <text evidence="7">The sequence shown here is derived from an EMBL/GenBank/DDBJ whole genome shotgun (WGS) entry which is preliminary data.</text>
</comment>
<dbReference type="SMART" id="SM00388">
    <property type="entry name" value="HisKA"/>
    <property type="match status" value="1"/>
</dbReference>
<dbReference type="Pfam" id="PF00512">
    <property type="entry name" value="HisKA"/>
    <property type="match status" value="1"/>
</dbReference>
<dbReference type="SMART" id="SM00387">
    <property type="entry name" value="HATPase_c"/>
    <property type="match status" value="1"/>
</dbReference>
<accession>A0ABS6JJZ1</accession>
<dbReference type="InterPro" id="IPR005467">
    <property type="entry name" value="His_kinase_dom"/>
</dbReference>
<gene>
    <name evidence="7" type="ORF">KS419_19905</name>
</gene>